<reference evidence="4" key="1">
    <citation type="journal article" date="2019" name="Int. J. Syst. Evol. Microbiol.">
        <title>The Global Catalogue of Microorganisms (GCM) 10K type strain sequencing project: providing services to taxonomists for standard genome sequencing and annotation.</title>
        <authorList>
            <consortium name="The Broad Institute Genomics Platform"/>
            <consortium name="The Broad Institute Genome Sequencing Center for Infectious Disease"/>
            <person name="Wu L."/>
            <person name="Ma J."/>
        </authorList>
    </citation>
    <scope>NUCLEOTIDE SEQUENCE [LARGE SCALE GENOMIC DNA]</scope>
    <source>
        <strain evidence="4">KCTC 52277</strain>
    </source>
</reference>
<dbReference type="InterPro" id="IPR006442">
    <property type="entry name" value="Antitoxin_Phd/YefM"/>
</dbReference>
<dbReference type="PANTHER" id="PTHR33713">
    <property type="entry name" value="ANTITOXIN YAFN-RELATED"/>
    <property type="match status" value="1"/>
</dbReference>
<dbReference type="Proteomes" id="UP001595621">
    <property type="component" value="Unassembled WGS sequence"/>
</dbReference>
<evidence type="ECO:0000256" key="2">
    <source>
        <dbReference type="RuleBase" id="RU362080"/>
    </source>
</evidence>
<keyword evidence="4" id="KW-1185">Reference proteome</keyword>
<dbReference type="Pfam" id="PF02604">
    <property type="entry name" value="PhdYeFM_antitox"/>
    <property type="match status" value="1"/>
</dbReference>
<comment type="similarity">
    <text evidence="1 2">Belongs to the phD/YefM antitoxin family.</text>
</comment>
<organism evidence="3 4">
    <name type="scientific">Shewanella submarina</name>
    <dbReference type="NCBI Taxonomy" id="2016376"/>
    <lineage>
        <taxon>Bacteria</taxon>
        <taxon>Pseudomonadati</taxon>
        <taxon>Pseudomonadota</taxon>
        <taxon>Gammaproteobacteria</taxon>
        <taxon>Alteromonadales</taxon>
        <taxon>Shewanellaceae</taxon>
        <taxon>Shewanella</taxon>
    </lineage>
</organism>
<proteinExistence type="inferred from homology"/>
<comment type="function">
    <text evidence="2">Antitoxin component of a type II toxin-antitoxin (TA) system.</text>
</comment>
<dbReference type="EMBL" id="JBHRTD010000001">
    <property type="protein sequence ID" value="MFC3136644.1"/>
    <property type="molecule type" value="Genomic_DNA"/>
</dbReference>
<dbReference type="NCBIfam" id="TIGR01552">
    <property type="entry name" value="phd_fam"/>
    <property type="match status" value="1"/>
</dbReference>
<sequence length="84" mass="9319">MSILTYSEARANFKAVCDRVVDDCDVATIHRRDGENVVIMGESEFNSWKETIYLLSNPNNATRLLESIAQAESGSAKPRTIEGL</sequence>
<name>A0ABV7G8I4_9GAMM</name>
<dbReference type="Gene3D" id="3.40.1620.10">
    <property type="entry name" value="YefM-like domain"/>
    <property type="match status" value="1"/>
</dbReference>
<dbReference type="SUPFAM" id="SSF143120">
    <property type="entry name" value="YefM-like"/>
    <property type="match status" value="1"/>
</dbReference>
<evidence type="ECO:0000313" key="4">
    <source>
        <dbReference type="Proteomes" id="UP001595621"/>
    </source>
</evidence>
<dbReference type="Gene3D" id="6.10.250.330">
    <property type="match status" value="1"/>
</dbReference>
<gene>
    <name evidence="3" type="ORF">ACFOE0_00365</name>
</gene>
<dbReference type="PANTHER" id="PTHR33713:SF6">
    <property type="entry name" value="ANTITOXIN YEFM"/>
    <property type="match status" value="1"/>
</dbReference>
<protein>
    <recommendedName>
        <fullName evidence="2">Antitoxin</fullName>
    </recommendedName>
</protein>
<dbReference type="InterPro" id="IPR036165">
    <property type="entry name" value="YefM-like_sf"/>
</dbReference>
<dbReference type="RefSeq" id="WP_248936447.1">
    <property type="nucleotide sequence ID" value="NZ_JAKILF010000005.1"/>
</dbReference>
<comment type="caution">
    <text evidence="3">The sequence shown here is derived from an EMBL/GenBank/DDBJ whole genome shotgun (WGS) entry which is preliminary data.</text>
</comment>
<accession>A0ABV7G8I4</accession>
<evidence type="ECO:0000313" key="3">
    <source>
        <dbReference type="EMBL" id="MFC3136644.1"/>
    </source>
</evidence>
<dbReference type="InterPro" id="IPR051405">
    <property type="entry name" value="phD/YefM_antitoxin"/>
</dbReference>
<evidence type="ECO:0000256" key="1">
    <source>
        <dbReference type="ARBA" id="ARBA00009981"/>
    </source>
</evidence>